<protein>
    <submittedName>
        <fullName evidence="6">Iron ABC transporter substrate-binding protein</fullName>
    </submittedName>
</protein>
<keyword evidence="3" id="KW-0813">Transport</keyword>
<dbReference type="GO" id="GO:1901678">
    <property type="term" value="P:iron coordination entity transport"/>
    <property type="evidence" value="ECO:0007669"/>
    <property type="project" value="UniProtKB-ARBA"/>
</dbReference>
<dbReference type="PROSITE" id="PS50983">
    <property type="entry name" value="FE_B12_PBP"/>
    <property type="match status" value="1"/>
</dbReference>
<gene>
    <name evidence="6" type="ORF">XYCOK13_15820</name>
</gene>
<comment type="caution">
    <text evidence="6">The sequence shown here is derived from an EMBL/GenBank/DDBJ whole genome shotgun (WGS) entry which is preliminary data.</text>
</comment>
<evidence type="ECO:0000259" key="5">
    <source>
        <dbReference type="PROSITE" id="PS50983"/>
    </source>
</evidence>
<evidence type="ECO:0000256" key="2">
    <source>
        <dbReference type="ARBA" id="ARBA00008814"/>
    </source>
</evidence>
<dbReference type="Gene3D" id="3.40.50.1980">
    <property type="entry name" value="Nitrogenase molybdenum iron protein domain"/>
    <property type="match status" value="2"/>
</dbReference>
<evidence type="ECO:0000313" key="7">
    <source>
        <dbReference type="Proteomes" id="UP000677918"/>
    </source>
</evidence>
<organism evidence="6 7">
    <name type="scientific">Xylanibacillus composti</name>
    <dbReference type="NCBI Taxonomy" id="1572762"/>
    <lineage>
        <taxon>Bacteria</taxon>
        <taxon>Bacillati</taxon>
        <taxon>Bacillota</taxon>
        <taxon>Bacilli</taxon>
        <taxon>Bacillales</taxon>
        <taxon>Paenibacillaceae</taxon>
        <taxon>Xylanibacillus</taxon>
    </lineage>
</organism>
<dbReference type="SUPFAM" id="SSF53807">
    <property type="entry name" value="Helical backbone' metal receptor"/>
    <property type="match status" value="1"/>
</dbReference>
<accession>A0A8J4H0P4</accession>
<dbReference type="CDD" id="cd01140">
    <property type="entry name" value="FatB"/>
    <property type="match status" value="1"/>
</dbReference>
<keyword evidence="4" id="KW-0732">Signal</keyword>
<dbReference type="PANTHER" id="PTHR30532">
    <property type="entry name" value="IRON III DICITRATE-BINDING PERIPLASMIC PROTEIN"/>
    <property type="match status" value="1"/>
</dbReference>
<evidence type="ECO:0000256" key="4">
    <source>
        <dbReference type="ARBA" id="ARBA00022729"/>
    </source>
</evidence>
<sequence>MVISHQLGEATVEKNPQTVVVFDNGTLDTLDKLGIEVAAVPQASLPSYLSKYEGEQYVNAGTLFEPDFETIYGLQPDVIFISGRTSEAYEELNEIAPTVFVGLDTANYMESFEHNAKMIGELFGKEAEVEQELESIRASIEKLQTVAGSDDKKALMILTTGGKISAYGPGSRFGLLHDVMGFAPVDENLEVSTHGQSVSFEYIAEKNPDYLFVIDRDAVVSGENVQPAQEVIENDLVKNTNAYKDGNIVYVDAEFWYLSGGGLISVAEMVKEVAEGIQ</sequence>
<dbReference type="InterPro" id="IPR051313">
    <property type="entry name" value="Bact_iron-sidero_bind"/>
</dbReference>
<feature type="domain" description="Fe/B12 periplasmic-binding" evidence="5">
    <location>
        <begin position="18"/>
        <end position="278"/>
    </location>
</feature>
<comment type="subcellular location">
    <subcellularLocation>
        <location evidence="1">Cell envelope</location>
    </subcellularLocation>
</comment>
<evidence type="ECO:0000256" key="1">
    <source>
        <dbReference type="ARBA" id="ARBA00004196"/>
    </source>
</evidence>
<name>A0A8J4H0P4_9BACL</name>
<dbReference type="Proteomes" id="UP000677918">
    <property type="component" value="Unassembled WGS sequence"/>
</dbReference>
<dbReference type="InterPro" id="IPR002491">
    <property type="entry name" value="ABC_transptr_periplasmic_BD"/>
</dbReference>
<comment type="similarity">
    <text evidence="2">Belongs to the bacterial solute-binding protein 8 family.</text>
</comment>
<evidence type="ECO:0000313" key="6">
    <source>
        <dbReference type="EMBL" id="GIQ68758.1"/>
    </source>
</evidence>
<evidence type="ECO:0000256" key="3">
    <source>
        <dbReference type="ARBA" id="ARBA00022448"/>
    </source>
</evidence>
<proteinExistence type="inferred from homology"/>
<dbReference type="EMBL" id="BOVK01000018">
    <property type="protein sequence ID" value="GIQ68758.1"/>
    <property type="molecule type" value="Genomic_DNA"/>
</dbReference>
<keyword evidence="7" id="KW-1185">Reference proteome</keyword>
<reference evidence="6" key="1">
    <citation type="submission" date="2021-04" db="EMBL/GenBank/DDBJ databases">
        <title>Draft genome sequence of Xylanibacillus composti strain K13.</title>
        <authorList>
            <person name="Uke A."/>
            <person name="Chhe C."/>
            <person name="Baramee S."/>
            <person name="Kosugi A."/>
        </authorList>
    </citation>
    <scope>NUCLEOTIDE SEQUENCE</scope>
    <source>
        <strain evidence="6">K13</strain>
    </source>
</reference>
<dbReference type="GO" id="GO:0030288">
    <property type="term" value="C:outer membrane-bounded periplasmic space"/>
    <property type="evidence" value="ECO:0007669"/>
    <property type="project" value="TreeGrafter"/>
</dbReference>
<dbReference type="AlphaFoldDB" id="A0A8J4H0P4"/>
<dbReference type="PANTHER" id="PTHR30532:SF28">
    <property type="entry name" value="PETROBACTIN-BINDING PROTEIN YCLQ"/>
    <property type="match status" value="1"/>
</dbReference>
<dbReference type="Pfam" id="PF01497">
    <property type="entry name" value="Peripla_BP_2"/>
    <property type="match status" value="1"/>
</dbReference>
<dbReference type="InterPro" id="IPR033870">
    <property type="entry name" value="FatB"/>
</dbReference>